<gene>
    <name evidence="1" type="ORF">CWS31_017235</name>
</gene>
<sequence length="126" mass="14440">MVLPQYADFINNNSSSRHALLSTITSYHLYEWVNCHKFTDSVFKIDYPNHEPLIELFEIARKITNGTKHFSSKVKTRTQSGFSSGFSSGFAKPLVITRTDGSEISADYLLKSLTDFWQEQYKTNGF</sequence>
<protein>
    <submittedName>
        <fullName evidence="1">Uncharacterized protein</fullName>
    </submittedName>
</protein>
<organism evidence="1 2">
    <name type="scientific">Colwellia echini</name>
    <dbReference type="NCBI Taxonomy" id="1982103"/>
    <lineage>
        <taxon>Bacteria</taxon>
        <taxon>Pseudomonadati</taxon>
        <taxon>Pseudomonadota</taxon>
        <taxon>Gammaproteobacteria</taxon>
        <taxon>Alteromonadales</taxon>
        <taxon>Colwelliaceae</taxon>
        <taxon>Colwellia</taxon>
    </lineage>
</organism>
<name>A0ABY3MSG6_9GAMM</name>
<keyword evidence="2" id="KW-1185">Reference proteome</keyword>
<evidence type="ECO:0000313" key="2">
    <source>
        <dbReference type="Proteomes" id="UP000815846"/>
    </source>
</evidence>
<proteinExistence type="predicted"/>
<comment type="caution">
    <text evidence="1">The sequence shown here is derived from an EMBL/GenBank/DDBJ whole genome shotgun (WGS) entry which is preliminary data.</text>
</comment>
<dbReference type="Proteomes" id="UP000815846">
    <property type="component" value="Unassembled WGS sequence"/>
</dbReference>
<reference evidence="1 2" key="1">
    <citation type="submission" date="2019-08" db="EMBL/GenBank/DDBJ databases">
        <title>Microbe sample from Colwellia echini.</title>
        <authorList>
            <person name="Christiansen L."/>
            <person name="Pathiraja D."/>
            <person name="Schultz-Johansen M."/>
            <person name="Choi I.-G."/>
            <person name="Stougaard P."/>
        </authorList>
    </citation>
    <scope>NUCLEOTIDE SEQUENCE [LARGE SCALE GENOMIC DNA]</scope>
    <source>
        <strain evidence="1 2">A3</strain>
    </source>
</reference>
<accession>A0ABY3MSG6</accession>
<evidence type="ECO:0000313" key="1">
    <source>
        <dbReference type="EMBL" id="TYK64143.1"/>
    </source>
</evidence>
<dbReference type="EMBL" id="PJAI02000059">
    <property type="protein sequence ID" value="TYK64143.1"/>
    <property type="molecule type" value="Genomic_DNA"/>
</dbReference>